<dbReference type="AlphaFoldDB" id="A0AAX4L1Q1"/>
<gene>
    <name evidence="1" type="ORF">V6M85_01295</name>
</gene>
<accession>A0AAX4L1Q1</accession>
<reference evidence="1 2" key="1">
    <citation type="submission" date="2024-02" db="EMBL/GenBank/DDBJ databases">
        <title>STSV induces naive adaptation in Sulfolobus.</title>
        <authorList>
            <person name="Xiang X."/>
            <person name="Song M."/>
        </authorList>
    </citation>
    <scope>NUCLEOTIDE SEQUENCE [LARGE SCALE GENOMIC DNA]</scope>
    <source>
        <strain evidence="1 2">RT2</strain>
    </source>
</reference>
<dbReference type="Proteomes" id="UP001432202">
    <property type="component" value="Chromosome"/>
</dbReference>
<dbReference type="GeneID" id="89335362"/>
<proteinExistence type="predicted"/>
<protein>
    <submittedName>
        <fullName evidence="1">HAD family hydrolase</fullName>
    </submittedName>
</protein>
<dbReference type="InterPro" id="IPR036412">
    <property type="entry name" value="HAD-like_sf"/>
</dbReference>
<dbReference type="GO" id="GO:0016787">
    <property type="term" value="F:hydrolase activity"/>
    <property type="evidence" value="ECO:0007669"/>
    <property type="project" value="UniProtKB-KW"/>
</dbReference>
<name>A0AAX4L1Q1_9CREN</name>
<organism evidence="1 2">
    <name type="scientific">Sulfolobus tengchongensis</name>
    <dbReference type="NCBI Taxonomy" id="207809"/>
    <lineage>
        <taxon>Archaea</taxon>
        <taxon>Thermoproteota</taxon>
        <taxon>Thermoprotei</taxon>
        <taxon>Sulfolobales</taxon>
        <taxon>Sulfolobaceae</taxon>
        <taxon>Sulfolobus</taxon>
    </lineage>
</organism>
<evidence type="ECO:0000313" key="1">
    <source>
        <dbReference type="EMBL" id="WWQ60742.1"/>
    </source>
</evidence>
<evidence type="ECO:0000313" key="2">
    <source>
        <dbReference type="Proteomes" id="UP001432202"/>
    </source>
</evidence>
<sequence>MVNFAIWLDGVILKIDLTDPLYQQYKGFSVNLPITYDVFEDWLQVYDEIIRVDNFALLSPYDEISTENILNRINLKPKYVIVNKGKTKPSPEPYKLLINITNWDPLETITLASSPLDLLSARFFDSRIKVVCIKRYYECSKYSPFLYSISLTDALASLKRLKILV</sequence>
<keyword evidence="1" id="KW-0378">Hydrolase</keyword>
<keyword evidence="2" id="KW-1185">Reference proteome</keyword>
<dbReference type="EMBL" id="CP146016">
    <property type="protein sequence ID" value="WWQ60742.1"/>
    <property type="molecule type" value="Genomic_DNA"/>
</dbReference>
<dbReference type="SUPFAM" id="SSF56784">
    <property type="entry name" value="HAD-like"/>
    <property type="match status" value="1"/>
</dbReference>
<dbReference type="RefSeq" id="WP_338602006.1">
    <property type="nucleotide sequence ID" value="NZ_CP146016.1"/>
</dbReference>